<protein>
    <submittedName>
        <fullName evidence="1">Uncharacterized protein</fullName>
    </submittedName>
</protein>
<dbReference type="RefSeq" id="WP_012339014.1">
    <property type="nucleotide sequence ID" value="NZ_CADEUB010000030.1"/>
</dbReference>
<dbReference type="EMBL" id="CP021067">
    <property type="protein sequence ID" value="AWG29291.1"/>
    <property type="molecule type" value="Genomic_DNA"/>
</dbReference>
<dbReference type="AlphaFoldDB" id="A0AAD0NCQ9"/>
<proteinExistence type="predicted"/>
<gene>
    <name evidence="1" type="ORF">B9Z07_10775</name>
</gene>
<organism evidence="1 2">
    <name type="scientific">Burkholderia cenocepacia</name>
    <dbReference type="NCBI Taxonomy" id="95486"/>
    <lineage>
        <taxon>Bacteria</taxon>
        <taxon>Pseudomonadati</taxon>
        <taxon>Pseudomonadota</taxon>
        <taxon>Betaproteobacteria</taxon>
        <taxon>Burkholderiales</taxon>
        <taxon>Burkholderiaceae</taxon>
        <taxon>Burkholderia</taxon>
        <taxon>Burkholderia cepacia complex</taxon>
    </lineage>
</organism>
<dbReference type="Proteomes" id="UP000244809">
    <property type="component" value="Chromosome 1"/>
</dbReference>
<evidence type="ECO:0000313" key="1">
    <source>
        <dbReference type="EMBL" id="AWG29291.1"/>
    </source>
</evidence>
<evidence type="ECO:0000313" key="2">
    <source>
        <dbReference type="Proteomes" id="UP000244809"/>
    </source>
</evidence>
<reference evidence="1 2" key="1">
    <citation type="submission" date="2017-04" db="EMBL/GenBank/DDBJ databases">
        <title>Complete genome sequence of Burkholderia cenocepacia PC184 Midwest clone.</title>
        <authorList>
            <person name="Mulks M.H."/>
            <person name="Cooper V.S."/>
        </authorList>
    </citation>
    <scope>NUCLEOTIDE SEQUENCE [LARGE SCALE GENOMIC DNA]</scope>
    <source>
        <strain evidence="1 2">PC184 Mulks</strain>
    </source>
</reference>
<accession>A0AAD0NCQ9</accession>
<sequence length="331" mass="35225">MVIELLTRQPTICVDEAVRQKIAHKVGLPPQAVEQIFSRAGPIVIAARAVRASEGRHETIAVFGALMSRNINPRIRDECADWVDSASKLKDLDHAGFTLVAHATGNDATELGDYVAAQIAVPAQATCALTCICAAIIGGLVKHHLLIELGDVSELPGLFASQIAPIAGHLDEGAIDVLGYFQTDVSAFLDQLSLRLAAVAAAFEPPRARIGAQATPAQPEQTQPPIPAHSRYEIGKVFVNDIRFTSAMQPSQFGWAGAAAKREKPKSRRTWKVFALTTATVLVAVIAWAKVYCWPEVQSAFAQAMHSTAQGKSASIASTVILPPAATVATK</sequence>
<name>A0AAD0NCQ9_9BURK</name>